<keyword evidence="3 8" id="KW-0813">Transport</keyword>
<dbReference type="PROSITE" id="PS50902">
    <property type="entry name" value="FLAVODOXIN_LIKE"/>
    <property type="match status" value="1"/>
</dbReference>
<comment type="caution">
    <text evidence="10">The sequence shown here is derived from an EMBL/GenBank/DDBJ whole genome shotgun (WGS) entry which is preliminary data.</text>
</comment>
<evidence type="ECO:0000256" key="3">
    <source>
        <dbReference type="ARBA" id="ARBA00022448"/>
    </source>
</evidence>
<sequence>MKKTGIFYGSTTGTTESLAKQIATLLDVADADIYDVANAEVASVNAYEVLILGSPTWGLGELQDDWYSFLDKLKKVNLNGKTVALFGCGDSSSYDTTFCDAIGIIYEELQNSGCTFCGDVDTEGYIFSDSKAVVNDRFVGLALDEINESDRTEERLNHWIQQLKQNCLQ</sequence>
<dbReference type="GO" id="GO:0010181">
    <property type="term" value="F:FMN binding"/>
    <property type="evidence" value="ECO:0007669"/>
    <property type="project" value="UniProtKB-UniRule"/>
</dbReference>
<evidence type="ECO:0000256" key="2">
    <source>
        <dbReference type="ARBA" id="ARBA00005267"/>
    </source>
</evidence>
<dbReference type="NCBIfam" id="NF006738">
    <property type="entry name" value="PRK09267.1-4"/>
    <property type="match status" value="1"/>
</dbReference>
<dbReference type="PIRSF" id="PIRSF038996">
    <property type="entry name" value="FldA"/>
    <property type="match status" value="1"/>
</dbReference>
<dbReference type="GeneID" id="98068922"/>
<dbReference type="PANTHER" id="PTHR42809:SF1">
    <property type="entry name" value="FLAVODOXIN 1"/>
    <property type="match status" value="1"/>
</dbReference>
<dbReference type="NCBIfam" id="NF006739">
    <property type="entry name" value="PRK09267.1-5"/>
    <property type="match status" value="1"/>
</dbReference>
<gene>
    <name evidence="10" type="ORF">HMPREF9449_01347</name>
</gene>
<dbReference type="AlphaFoldDB" id="H1DGG1"/>
<dbReference type="InterPro" id="IPR050619">
    <property type="entry name" value="Flavodoxin"/>
</dbReference>
<dbReference type="EMBL" id="ADMC01000019">
    <property type="protein sequence ID" value="EHP48149.1"/>
    <property type="molecule type" value="Genomic_DNA"/>
</dbReference>
<dbReference type="Gene3D" id="3.40.50.360">
    <property type="match status" value="1"/>
</dbReference>
<dbReference type="InterPro" id="IPR029039">
    <property type="entry name" value="Flavoprotein-like_sf"/>
</dbReference>
<name>H1DGG1_9BACT</name>
<dbReference type="PATRIC" id="fig|742817.3.peg.1429"/>
<keyword evidence="7" id="KW-0535">Nitrogen fixation</keyword>
<dbReference type="InterPro" id="IPR001094">
    <property type="entry name" value="Flavdoxin-like"/>
</dbReference>
<dbReference type="NCBIfam" id="TIGR01752">
    <property type="entry name" value="flav_long"/>
    <property type="match status" value="1"/>
</dbReference>
<dbReference type="SUPFAM" id="SSF52218">
    <property type="entry name" value="Flavoproteins"/>
    <property type="match status" value="1"/>
</dbReference>
<dbReference type="InterPro" id="IPR008254">
    <property type="entry name" value="Flavodoxin/NO_synth"/>
</dbReference>
<accession>H1DGG1</accession>
<evidence type="ECO:0000256" key="1">
    <source>
        <dbReference type="ARBA" id="ARBA00001917"/>
    </source>
</evidence>
<comment type="cofactor">
    <cofactor evidence="1 8">
        <name>FMN</name>
        <dbReference type="ChEBI" id="CHEBI:58210"/>
    </cofactor>
</comment>
<comment type="similarity">
    <text evidence="2 8">Belongs to the flavodoxin family.</text>
</comment>
<dbReference type="Pfam" id="PF00258">
    <property type="entry name" value="Flavodoxin_1"/>
    <property type="match status" value="1"/>
</dbReference>
<dbReference type="InterPro" id="IPR010086">
    <property type="entry name" value="Flavodoxin_lc"/>
</dbReference>
<keyword evidence="5 8" id="KW-0288">FMN</keyword>
<reference evidence="10 11" key="1">
    <citation type="submission" date="2012-01" db="EMBL/GenBank/DDBJ databases">
        <title>The Genome Sequence of Odoribacter laneus YIT 12061.</title>
        <authorList>
            <consortium name="The Broad Institute Genome Sequencing Platform"/>
            <person name="Earl A."/>
            <person name="Ward D."/>
            <person name="Feldgarden M."/>
            <person name="Gevers D."/>
            <person name="Morotomi M."/>
            <person name="Young S.K."/>
            <person name="Zeng Q."/>
            <person name="Gargeya S."/>
            <person name="Fitzgerald M."/>
            <person name="Haas B."/>
            <person name="Abouelleil A."/>
            <person name="Alvarado L."/>
            <person name="Arachchi H.M."/>
            <person name="Berlin A."/>
            <person name="Chapman S.B."/>
            <person name="Gearin G."/>
            <person name="Goldberg J."/>
            <person name="Griggs A."/>
            <person name="Gujja S."/>
            <person name="Hansen M."/>
            <person name="Heiman D."/>
            <person name="Howarth C."/>
            <person name="Larimer J."/>
            <person name="Lui A."/>
            <person name="MacDonald P.J.P."/>
            <person name="McCowen C."/>
            <person name="Montmayeur A."/>
            <person name="Murphy C."/>
            <person name="Neiman D."/>
            <person name="Pearson M."/>
            <person name="Priest M."/>
            <person name="Roberts A."/>
            <person name="Saif S."/>
            <person name="Shea T."/>
            <person name="Sisk P."/>
            <person name="Stolte C."/>
            <person name="Sykes S."/>
            <person name="Wortman J."/>
            <person name="Nusbaum C."/>
            <person name="Birren B."/>
        </authorList>
    </citation>
    <scope>NUCLEOTIDE SEQUENCE [LARGE SCALE GENOMIC DNA]</scope>
    <source>
        <strain evidence="10 11">YIT 12061</strain>
    </source>
</reference>
<dbReference type="PRINTS" id="PR00369">
    <property type="entry name" value="FLAVODOXIN"/>
</dbReference>
<protein>
    <recommendedName>
        <fullName evidence="8">Flavodoxin</fullName>
    </recommendedName>
</protein>
<comment type="function">
    <text evidence="8">Low-potential electron donor to a number of redox enzymes.</text>
</comment>
<evidence type="ECO:0000259" key="9">
    <source>
        <dbReference type="PROSITE" id="PS50902"/>
    </source>
</evidence>
<feature type="domain" description="Flavodoxin-like" evidence="9">
    <location>
        <begin position="4"/>
        <end position="164"/>
    </location>
</feature>
<dbReference type="InterPro" id="IPR001226">
    <property type="entry name" value="Flavodoxin_CS"/>
</dbReference>
<dbReference type="PANTHER" id="PTHR42809">
    <property type="entry name" value="FLAVODOXIN 2"/>
    <property type="match status" value="1"/>
</dbReference>
<keyword evidence="11" id="KW-1185">Reference proteome</keyword>
<evidence type="ECO:0000256" key="6">
    <source>
        <dbReference type="ARBA" id="ARBA00022982"/>
    </source>
</evidence>
<evidence type="ECO:0000256" key="5">
    <source>
        <dbReference type="ARBA" id="ARBA00022643"/>
    </source>
</evidence>
<dbReference type="HOGENOM" id="CLU_051402_1_0_10"/>
<evidence type="ECO:0000313" key="10">
    <source>
        <dbReference type="EMBL" id="EHP48149.1"/>
    </source>
</evidence>
<dbReference type="RefSeq" id="WP_009136495.1">
    <property type="nucleotide sequence ID" value="NZ_JH594596.1"/>
</dbReference>
<evidence type="ECO:0000256" key="8">
    <source>
        <dbReference type="PIRNR" id="PIRNR038996"/>
    </source>
</evidence>
<keyword evidence="4 8" id="KW-0285">Flavoprotein</keyword>
<keyword evidence="6 8" id="KW-0249">Electron transport</keyword>
<dbReference type="PROSITE" id="PS00201">
    <property type="entry name" value="FLAVODOXIN"/>
    <property type="match status" value="1"/>
</dbReference>
<evidence type="ECO:0000256" key="4">
    <source>
        <dbReference type="ARBA" id="ARBA00022630"/>
    </source>
</evidence>
<evidence type="ECO:0000313" key="11">
    <source>
        <dbReference type="Proteomes" id="UP000004892"/>
    </source>
</evidence>
<dbReference type="Proteomes" id="UP000004892">
    <property type="component" value="Unassembled WGS sequence"/>
</dbReference>
<dbReference type="eggNOG" id="COG0716">
    <property type="taxonomic scope" value="Bacteria"/>
</dbReference>
<organism evidence="10 11">
    <name type="scientific">Odoribacter laneus YIT 12061</name>
    <dbReference type="NCBI Taxonomy" id="742817"/>
    <lineage>
        <taxon>Bacteria</taxon>
        <taxon>Pseudomonadati</taxon>
        <taxon>Bacteroidota</taxon>
        <taxon>Bacteroidia</taxon>
        <taxon>Bacteroidales</taxon>
        <taxon>Odoribacteraceae</taxon>
        <taxon>Odoribacter</taxon>
    </lineage>
</organism>
<proteinExistence type="inferred from homology"/>
<dbReference type="GO" id="GO:0009055">
    <property type="term" value="F:electron transfer activity"/>
    <property type="evidence" value="ECO:0007669"/>
    <property type="project" value="UniProtKB-UniRule"/>
</dbReference>
<dbReference type="STRING" id="742817.HMPREF9449_01347"/>
<evidence type="ECO:0000256" key="7">
    <source>
        <dbReference type="ARBA" id="ARBA00023231"/>
    </source>
</evidence>